<evidence type="ECO:0000256" key="7">
    <source>
        <dbReference type="ARBA" id="ARBA00023141"/>
    </source>
</evidence>
<evidence type="ECO:0000256" key="5">
    <source>
        <dbReference type="ARBA" id="ARBA00022605"/>
    </source>
</evidence>
<evidence type="ECO:0000256" key="6">
    <source>
        <dbReference type="ARBA" id="ARBA00022822"/>
    </source>
</evidence>
<evidence type="ECO:0000256" key="8">
    <source>
        <dbReference type="ARBA" id="ARBA00023235"/>
    </source>
</evidence>
<comment type="pathway">
    <text evidence="2 9">Amino-acid biosynthesis; L-tryptophan biosynthesis; L-tryptophan from chorismate: step 3/5.</text>
</comment>
<evidence type="ECO:0000313" key="11">
    <source>
        <dbReference type="EMBL" id="KXG43997.1"/>
    </source>
</evidence>
<evidence type="ECO:0000256" key="2">
    <source>
        <dbReference type="ARBA" id="ARBA00004664"/>
    </source>
</evidence>
<dbReference type="OrthoDB" id="9786954at2"/>
<comment type="catalytic activity">
    <reaction evidence="1 9">
        <text>N-(5-phospho-beta-D-ribosyl)anthranilate = 1-(2-carboxyphenylamino)-1-deoxy-D-ribulose 5-phosphate</text>
        <dbReference type="Rhea" id="RHEA:21540"/>
        <dbReference type="ChEBI" id="CHEBI:18277"/>
        <dbReference type="ChEBI" id="CHEBI:58613"/>
        <dbReference type="EC" id="5.3.1.24"/>
    </reaction>
</comment>
<dbReference type="AlphaFoldDB" id="A0A135L525"/>
<keyword evidence="12" id="KW-1185">Reference proteome</keyword>
<dbReference type="EMBL" id="LSKU01000001">
    <property type="protein sequence ID" value="KXG43997.1"/>
    <property type="molecule type" value="Genomic_DNA"/>
</dbReference>
<dbReference type="PANTHER" id="PTHR42894:SF1">
    <property type="entry name" value="N-(5'-PHOSPHORIBOSYL)ANTHRANILATE ISOMERASE"/>
    <property type="match status" value="1"/>
</dbReference>
<evidence type="ECO:0000256" key="4">
    <source>
        <dbReference type="ARBA" id="ARBA00022272"/>
    </source>
</evidence>
<keyword evidence="7 9" id="KW-0057">Aromatic amino acid biosynthesis</keyword>
<keyword evidence="5 9" id="KW-0028">Amino-acid biosynthesis</keyword>
<accession>A0A135L525</accession>
<name>A0A135L525_9BACI</name>
<proteinExistence type="inferred from homology"/>
<dbReference type="InterPro" id="IPR044643">
    <property type="entry name" value="TrpF_fam"/>
</dbReference>
<dbReference type="GO" id="GO:0004640">
    <property type="term" value="F:phosphoribosylanthranilate isomerase activity"/>
    <property type="evidence" value="ECO:0007669"/>
    <property type="project" value="UniProtKB-UniRule"/>
</dbReference>
<organism evidence="11 12">
    <name type="scientific">Tepidibacillus decaturensis</name>
    <dbReference type="NCBI Taxonomy" id="1413211"/>
    <lineage>
        <taxon>Bacteria</taxon>
        <taxon>Bacillati</taxon>
        <taxon>Bacillota</taxon>
        <taxon>Bacilli</taxon>
        <taxon>Bacillales</taxon>
        <taxon>Bacillaceae</taxon>
        <taxon>Tepidibacillus</taxon>
    </lineage>
</organism>
<evidence type="ECO:0000256" key="1">
    <source>
        <dbReference type="ARBA" id="ARBA00001164"/>
    </source>
</evidence>
<dbReference type="Pfam" id="PF00697">
    <property type="entry name" value="PRAI"/>
    <property type="match status" value="1"/>
</dbReference>
<evidence type="ECO:0000256" key="9">
    <source>
        <dbReference type="HAMAP-Rule" id="MF_00135"/>
    </source>
</evidence>
<dbReference type="Proteomes" id="UP000070352">
    <property type="component" value="Unassembled WGS sequence"/>
</dbReference>
<comment type="caution">
    <text evidence="11">The sequence shown here is derived from an EMBL/GenBank/DDBJ whole genome shotgun (WGS) entry which is preliminary data.</text>
</comment>
<dbReference type="SUPFAM" id="SSF51366">
    <property type="entry name" value="Ribulose-phoshate binding barrel"/>
    <property type="match status" value="1"/>
</dbReference>
<keyword evidence="6 9" id="KW-0822">Tryptophan biosynthesis</keyword>
<dbReference type="InterPro" id="IPR013785">
    <property type="entry name" value="Aldolase_TIM"/>
</dbReference>
<keyword evidence="8 9" id="KW-0413">Isomerase</keyword>
<dbReference type="PANTHER" id="PTHR42894">
    <property type="entry name" value="N-(5'-PHOSPHORIBOSYL)ANTHRANILATE ISOMERASE"/>
    <property type="match status" value="1"/>
</dbReference>
<evidence type="ECO:0000256" key="3">
    <source>
        <dbReference type="ARBA" id="ARBA00012572"/>
    </source>
</evidence>
<dbReference type="RefSeq" id="WP_082732443.1">
    <property type="nucleotide sequence ID" value="NZ_LSKU01000001.1"/>
</dbReference>
<gene>
    <name evidence="9" type="primary">trpF</name>
    <name evidence="11" type="ORF">U473_08230</name>
</gene>
<dbReference type="InterPro" id="IPR011060">
    <property type="entry name" value="RibuloseP-bd_barrel"/>
</dbReference>
<dbReference type="GO" id="GO:0000162">
    <property type="term" value="P:L-tryptophan biosynthetic process"/>
    <property type="evidence" value="ECO:0007669"/>
    <property type="project" value="UniProtKB-UniRule"/>
</dbReference>
<evidence type="ECO:0000259" key="10">
    <source>
        <dbReference type="Pfam" id="PF00697"/>
    </source>
</evidence>
<evidence type="ECO:0000313" key="12">
    <source>
        <dbReference type="Proteomes" id="UP000070352"/>
    </source>
</evidence>
<dbReference type="STRING" id="1413211.U473_08230"/>
<dbReference type="UniPathway" id="UPA00035">
    <property type="reaction ID" value="UER00042"/>
</dbReference>
<sequence>MKVKICGIFQEETLVELKERQIWPDYIGFVFTKSRRQVSAEQVKQWKMHIPNFVKTVGVFVNPSIEQIVEAPVDIIQLHGDETANYCQLIKDMTGKQIWKVLSVEGEELHLPYQPYLDVVDGFIFDTAGANRGGTGTKFDWGVHKETWEKIKLPILVAGGVTANDLKQLKPYSIDGVDLSSGVEVEGLKSLEKIVEVLEEARK</sequence>
<dbReference type="EC" id="5.3.1.24" evidence="3 9"/>
<dbReference type="CDD" id="cd00405">
    <property type="entry name" value="PRAI"/>
    <property type="match status" value="1"/>
</dbReference>
<dbReference type="HAMAP" id="MF_00135">
    <property type="entry name" value="PRAI"/>
    <property type="match status" value="1"/>
</dbReference>
<protein>
    <recommendedName>
        <fullName evidence="4 9">N-(5'-phosphoribosyl)anthranilate isomerase</fullName>
        <shortName evidence="9">PRAI</shortName>
        <ecNumber evidence="3 9">5.3.1.24</ecNumber>
    </recommendedName>
</protein>
<dbReference type="Gene3D" id="3.20.20.70">
    <property type="entry name" value="Aldolase class I"/>
    <property type="match status" value="1"/>
</dbReference>
<feature type="domain" description="N-(5'phosphoribosyl) anthranilate isomerase (PRAI)" evidence="10">
    <location>
        <begin position="3"/>
        <end position="199"/>
    </location>
</feature>
<comment type="similarity">
    <text evidence="9">Belongs to the TrpF family.</text>
</comment>
<dbReference type="InterPro" id="IPR001240">
    <property type="entry name" value="PRAI_dom"/>
</dbReference>
<reference evidence="11 12" key="1">
    <citation type="submission" date="2016-02" db="EMBL/GenBank/DDBJ databases">
        <title>Draft Genome for Tepidibacillus decaturensis nov. sp. Strain Z9, an Anaerobic, Moderately Thermophilic and Heterotrophic Bacterium from Deep Subsurface of the Illinois Basin, USA.</title>
        <authorList>
            <person name="Dong Y."/>
            <person name="Chang J.Y."/>
            <person name="Sanford R."/>
            <person name="Fouke B.W."/>
        </authorList>
    </citation>
    <scope>NUCLEOTIDE SEQUENCE [LARGE SCALE GENOMIC DNA]</scope>
    <source>
        <strain evidence="11 12">Z9</strain>
    </source>
</reference>